<name>A0ABV4R8L0_9ACTN</name>
<dbReference type="PRINTS" id="PR00081">
    <property type="entry name" value="GDHRDH"/>
</dbReference>
<keyword evidence="2" id="KW-0560">Oxidoreductase</keyword>
<dbReference type="PANTHER" id="PTHR24321">
    <property type="entry name" value="DEHYDROGENASES, SHORT CHAIN"/>
    <property type="match status" value="1"/>
</dbReference>
<gene>
    <name evidence="3" type="ORF">SM436_36595</name>
</gene>
<dbReference type="CDD" id="cd05233">
    <property type="entry name" value="SDR_c"/>
    <property type="match status" value="1"/>
</dbReference>
<dbReference type="Pfam" id="PF13561">
    <property type="entry name" value="adh_short_C2"/>
    <property type="match status" value="1"/>
</dbReference>
<sequence>MNRFEGRVATVIGGGSGMGRAICRRLAAEGAHVYVVDLSGQAAETVTGEIADAGGSARAVQLDATDPAALADLYRRVDAEHGRLHIVHNQVGMPGAAGLDISAEEWQRNIDVNMKSPFYSATLAWDLLKKAEGKASVTMTASTSALVGSPFSPIYSLTKSALVGLTRALALVGGADGIRVNCIAPGTVQTPMLAQFFGREPGADVGELVEQFVSGIPLGRASQPTEIASVIAFLASDDASFVTGVTLPVDGGLTAK</sequence>
<dbReference type="EMBL" id="JAXCEH010000045">
    <property type="protein sequence ID" value="MFA1559244.1"/>
    <property type="molecule type" value="Genomic_DNA"/>
</dbReference>
<protein>
    <submittedName>
        <fullName evidence="3">SDR family oxidoreductase</fullName>
    </submittedName>
</protein>
<proteinExistence type="inferred from homology"/>
<comment type="similarity">
    <text evidence="1">Belongs to the short-chain dehydrogenases/reductases (SDR) family.</text>
</comment>
<dbReference type="RefSeq" id="WP_371946261.1">
    <property type="nucleotide sequence ID" value="NZ_JAXCEH010000045.1"/>
</dbReference>
<organism evidence="3 4">
    <name type="scientific">Actinomadura chokoriensis</name>
    <dbReference type="NCBI Taxonomy" id="454156"/>
    <lineage>
        <taxon>Bacteria</taxon>
        <taxon>Bacillati</taxon>
        <taxon>Actinomycetota</taxon>
        <taxon>Actinomycetes</taxon>
        <taxon>Streptosporangiales</taxon>
        <taxon>Thermomonosporaceae</taxon>
        <taxon>Actinomadura</taxon>
    </lineage>
</organism>
<keyword evidence="4" id="KW-1185">Reference proteome</keyword>
<dbReference type="SUPFAM" id="SSF51735">
    <property type="entry name" value="NAD(P)-binding Rossmann-fold domains"/>
    <property type="match status" value="1"/>
</dbReference>
<dbReference type="PANTHER" id="PTHR24321:SF8">
    <property type="entry name" value="ESTRADIOL 17-BETA-DEHYDROGENASE 8-RELATED"/>
    <property type="match status" value="1"/>
</dbReference>
<accession>A0ABV4R8L0</accession>
<dbReference type="Gene3D" id="3.40.50.720">
    <property type="entry name" value="NAD(P)-binding Rossmann-like Domain"/>
    <property type="match status" value="1"/>
</dbReference>
<reference evidence="3 4" key="1">
    <citation type="submission" date="2023-11" db="EMBL/GenBank/DDBJ databases">
        <title>Actinomadura monticuli sp. nov., isolated from volcanic ash.</title>
        <authorList>
            <person name="Lee S.D."/>
            <person name="Yang H."/>
            <person name="Kim I.S."/>
        </authorList>
    </citation>
    <scope>NUCLEOTIDE SEQUENCE [LARGE SCALE GENOMIC DNA]</scope>
    <source>
        <strain evidence="3 4">DSM 45346</strain>
    </source>
</reference>
<dbReference type="Proteomes" id="UP001569904">
    <property type="component" value="Unassembled WGS sequence"/>
</dbReference>
<dbReference type="InterPro" id="IPR002347">
    <property type="entry name" value="SDR_fam"/>
</dbReference>
<dbReference type="InterPro" id="IPR036291">
    <property type="entry name" value="NAD(P)-bd_dom_sf"/>
</dbReference>
<evidence type="ECO:0000256" key="2">
    <source>
        <dbReference type="ARBA" id="ARBA00023002"/>
    </source>
</evidence>
<comment type="caution">
    <text evidence="3">The sequence shown here is derived from an EMBL/GenBank/DDBJ whole genome shotgun (WGS) entry which is preliminary data.</text>
</comment>
<evidence type="ECO:0000256" key="1">
    <source>
        <dbReference type="ARBA" id="ARBA00006484"/>
    </source>
</evidence>
<evidence type="ECO:0000313" key="3">
    <source>
        <dbReference type="EMBL" id="MFA1559244.1"/>
    </source>
</evidence>
<evidence type="ECO:0000313" key="4">
    <source>
        <dbReference type="Proteomes" id="UP001569904"/>
    </source>
</evidence>